<keyword evidence="7 14" id="KW-1133">Transmembrane helix</keyword>
<dbReference type="InterPro" id="IPR020635">
    <property type="entry name" value="Tyr_kinase_cat_dom"/>
</dbReference>
<evidence type="ECO:0000313" key="18">
    <source>
        <dbReference type="Proteomes" id="UP001431783"/>
    </source>
</evidence>
<feature type="transmembrane region" description="Helical" evidence="14">
    <location>
        <begin position="490"/>
        <end position="511"/>
    </location>
</feature>
<dbReference type="InterPro" id="IPR011009">
    <property type="entry name" value="Kinase-like_dom_sf"/>
</dbReference>
<reference evidence="17 18" key="1">
    <citation type="submission" date="2023-03" db="EMBL/GenBank/DDBJ databases">
        <title>Genome insight into feeding habits of ladybird beetles.</title>
        <authorList>
            <person name="Li H.-S."/>
            <person name="Huang Y.-H."/>
            <person name="Pang H."/>
        </authorList>
    </citation>
    <scope>NUCLEOTIDE SEQUENCE [LARGE SCALE GENOMIC DNA]</scope>
    <source>
        <strain evidence="17">SYSU_2023b</strain>
        <tissue evidence="17">Whole body</tissue>
    </source>
</reference>
<accession>A0AAW1VDZ8</accession>
<proteinExistence type="predicted"/>
<dbReference type="GO" id="GO:0007168">
    <property type="term" value="P:receptor guanylyl cyclase signaling pathway"/>
    <property type="evidence" value="ECO:0007669"/>
    <property type="project" value="TreeGrafter"/>
</dbReference>
<dbReference type="SUPFAM" id="SSF56112">
    <property type="entry name" value="Protein kinase-like (PK-like)"/>
    <property type="match status" value="1"/>
</dbReference>
<evidence type="ECO:0000256" key="9">
    <source>
        <dbReference type="ARBA" id="ARBA00023136"/>
    </source>
</evidence>
<keyword evidence="8" id="KW-0342">GTP-binding</keyword>
<dbReference type="Proteomes" id="UP001431783">
    <property type="component" value="Unassembled WGS sequence"/>
</dbReference>
<keyword evidence="12" id="KW-0456">Lyase</keyword>
<dbReference type="InterPro" id="IPR001170">
    <property type="entry name" value="ANPR/GUC"/>
</dbReference>
<dbReference type="SMART" id="SM00219">
    <property type="entry name" value="TyrKc"/>
    <property type="match status" value="1"/>
</dbReference>
<evidence type="ECO:0000256" key="2">
    <source>
        <dbReference type="ARBA" id="ARBA00004479"/>
    </source>
</evidence>
<keyword evidence="5 15" id="KW-0732">Signal</keyword>
<dbReference type="PANTHER" id="PTHR11920:SF494">
    <property type="entry name" value="ATRIAL NATRIURETIC PEPTIDE RECEPTOR 2"/>
    <property type="match status" value="1"/>
</dbReference>
<keyword evidence="11" id="KW-0325">Glycoprotein</keyword>
<dbReference type="EMBL" id="JARQZJ010000125">
    <property type="protein sequence ID" value="KAK9890315.1"/>
    <property type="molecule type" value="Genomic_DNA"/>
</dbReference>
<keyword evidence="10" id="KW-0675">Receptor</keyword>
<feature type="chain" id="PRO_5043822472" description="guanylate cyclase" evidence="15">
    <location>
        <begin position="16"/>
        <end position="755"/>
    </location>
</feature>
<evidence type="ECO:0000313" key="17">
    <source>
        <dbReference type="EMBL" id="KAK9890315.1"/>
    </source>
</evidence>
<evidence type="ECO:0000256" key="11">
    <source>
        <dbReference type="ARBA" id="ARBA00023180"/>
    </source>
</evidence>
<dbReference type="GO" id="GO:0004016">
    <property type="term" value="F:adenylate cyclase activity"/>
    <property type="evidence" value="ECO:0007669"/>
    <property type="project" value="TreeGrafter"/>
</dbReference>
<dbReference type="GO" id="GO:0005886">
    <property type="term" value="C:plasma membrane"/>
    <property type="evidence" value="ECO:0007669"/>
    <property type="project" value="TreeGrafter"/>
</dbReference>
<dbReference type="GO" id="GO:0004383">
    <property type="term" value="F:guanylate cyclase activity"/>
    <property type="evidence" value="ECO:0007669"/>
    <property type="project" value="UniProtKB-EC"/>
</dbReference>
<evidence type="ECO:0000256" key="1">
    <source>
        <dbReference type="ARBA" id="ARBA00001436"/>
    </source>
</evidence>
<keyword evidence="4 14" id="KW-0812">Transmembrane</keyword>
<dbReference type="GO" id="GO:0001653">
    <property type="term" value="F:peptide receptor activity"/>
    <property type="evidence" value="ECO:0007669"/>
    <property type="project" value="TreeGrafter"/>
</dbReference>
<dbReference type="Pfam" id="PF07714">
    <property type="entry name" value="PK_Tyr_Ser-Thr"/>
    <property type="match status" value="1"/>
</dbReference>
<dbReference type="GO" id="GO:0005524">
    <property type="term" value="F:ATP binding"/>
    <property type="evidence" value="ECO:0007669"/>
    <property type="project" value="InterPro"/>
</dbReference>
<evidence type="ECO:0000256" key="8">
    <source>
        <dbReference type="ARBA" id="ARBA00023134"/>
    </source>
</evidence>
<dbReference type="GO" id="GO:0004713">
    <property type="term" value="F:protein tyrosine kinase activity"/>
    <property type="evidence" value="ECO:0007669"/>
    <property type="project" value="InterPro"/>
</dbReference>
<evidence type="ECO:0000259" key="16">
    <source>
        <dbReference type="PROSITE" id="PS50011"/>
    </source>
</evidence>
<dbReference type="PROSITE" id="PS50011">
    <property type="entry name" value="PROTEIN_KINASE_DOM"/>
    <property type="match status" value="1"/>
</dbReference>
<dbReference type="SUPFAM" id="SSF53822">
    <property type="entry name" value="Periplasmic binding protein-like I"/>
    <property type="match status" value="1"/>
</dbReference>
<keyword evidence="18" id="KW-1185">Reference proteome</keyword>
<dbReference type="InterPro" id="IPR028082">
    <property type="entry name" value="Peripla_BP_I"/>
</dbReference>
<evidence type="ECO:0000256" key="14">
    <source>
        <dbReference type="SAM" id="Phobius"/>
    </source>
</evidence>
<feature type="signal peptide" evidence="15">
    <location>
        <begin position="1"/>
        <end position="15"/>
    </location>
</feature>
<comment type="catalytic activity">
    <reaction evidence="1">
        <text>GTP = 3',5'-cyclic GMP + diphosphate</text>
        <dbReference type="Rhea" id="RHEA:13665"/>
        <dbReference type="ChEBI" id="CHEBI:33019"/>
        <dbReference type="ChEBI" id="CHEBI:37565"/>
        <dbReference type="ChEBI" id="CHEBI:57746"/>
        <dbReference type="EC" id="4.6.1.2"/>
    </reaction>
</comment>
<dbReference type="PRINTS" id="PR00255">
    <property type="entry name" value="NATPEPTIDER"/>
</dbReference>
<gene>
    <name evidence="17" type="ORF">WA026_010417</name>
</gene>
<dbReference type="InterPro" id="IPR050401">
    <property type="entry name" value="Cyclic_nucleotide_synthase"/>
</dbReference>
<evidence type="ECO:0000256" key="3">
    <source>
        <dbReference type="ARBA" id="ARBA00012202"/>
    </source>
</evidence>
<evidence type="ECO:0000256" key="4">
    <source>
        <dbReference type="ARBA" id="ARBA00022692"/>
    </source>
</evidence>
<evidence type="ECO:0000256" key="6">
    <source>
        <dbReference type="ARBA" id="ARBA00022741"/>
    </source>
</evidence>
<comment type="caution">
    <text evidence="17">The sequence shown here is derived from an EMBL/GenBank/DDBJ whole genome shotgun (WGS) entry which is preliminary data.</text>
</comment>
<evidence type="ECO:0000256" key="12">
    <source>
        <dbReference type="ARBA" id="ARBA00023239"/>
    </source>
</evidence>
<dbReference type="PANTHER" id="PTHR11920">
    <property type="entry name" value="GUANYLYL CYCLASE"/>
    <property type="match status" value="1"/>
</dbReference>
<evidence type="ECO:0000256" key="5">
    <source>
        <dbReference type="ARBA" id="ARBA00022729"/>
    </source>
</evidence>
<evidence type="ECO:0000256" key="15">
    <source>
        <dbReference type="SAM" id="SignalP"/>
    </source>
</evidence>
<dbReference type="InterPro" id="IPR001245">
    <property type="entry name" value="Ser-Thr/Tyr_kinase_cat_dom"/>
</dbReference>
<keyword evidence="13" id="KW-0141">cGMP biosynthesis</keyword>
<dbReference type="Gene3D" id="3.40.50.2300">
    <property type="match status" value="2"/>
</dbReference>
<dbReference type="Gene3D" id="1.10.510.10">
    <property type="entry name" value="Transferase(Phosphotransferase) domain 1"/>
    <property type="match status" value="1"/>
</dbReference>
<dbReference type="InterPro" id="IPR000719">
    <property type="entry name" value="Prot_kinase_dom"/>
</dbReference>
<dbReference type="Pfam" id="PF01094">
    <property type="entry name" value="ANF_receptor"/>
    <property type="match status" value="1"/>
</dbReference>
<name>A0AAW1VDZ8_9CUCU</name>
<dbReference type="InterPro" id="IPR001828">
    <property type="entry name" value="ANF_lig-bd_rcpt"/>
</dbReference>
<evidence type="ECO:0000256" key="7">
    <source>
        <dbReference type="ARBA" id="ARBA00022989"/>
    </source>
</evidence>
<comment type="subcellular location">
    <subcellularLocation>
        <location evidence="2">Membrane</location>
        <topology evidence="2">Single-pass type I membrane protein</topology>
    </subcellularLocation>
</comment>
<keyword evidence="6" id="KW-0547">Nucleotide-binding</keyword>
<dbReference type="GO" id="GO:0005525">
    <property type="term" value="F:GTP binding"/>
    <property type="evidence" value="ECO:0007669"/>
    <property type="project" value="UniProtKB-KW"/>
</dbReference>
<protein>
    <recommendedName>
        <fullName evidence="3">guanylate cyclase</fullName>
        <ecNumber evidence="3">4.6.1.2</ecNumber>
    </recommendedName>
</protein>
<dbReference type="AlphaFoldDB" id="A0AAW1VDZ8"/>
<feature type="domain" description="Protein kinase" evidence="16">
    <location>
        <begin position="552"/>
        <end position="755"/>
    </location>
</feature>
<dbReference type="EC" id="4.6.1.2" evidence="3"/>
<organism evidence="17 18">
    <name type="scientific">Henosepilachna vigintioctopunctata</name>
    <dbReference type="NCBI Taxonomy" id="420089"/>
    <lineage>
        <taxon>Eukaryota</taxon>
        <taxon>Metazoa</taxon>
        <taxon>Ecdysozoa</taxon>
        <taxon>Arthropoda</taxon>
        <taxon>Hexapoda</taxon>
        <taxon>Insecta</taxon>
        <taxon>Pterygota</taxon>
        <taxon>Neoptera</taxon>
        <taxon>Endopterygota</taxon>
        <taxon>Coleoptera</taxon>
        <taxon>Polyphaga</taxon>
        <taxon>Cucujiformia</taxon>
        <taxon>Coccinelloidea</taxon>
        <taxon>Coccinellidae</taxon>
        <taxon>Epilachninae</taxon>
        <taxon>Epilachnini</taxon>
        <taxon>Henosepilachna</taxon>
    </lineage>
</organism>
<evidence type="ECO:0000256" key="10">
    <source>
        <dbReference type="ARBA" id="ARBA00023170"/>
    </source>
</evidence>
<sequence>MLFLFVYLCLGTVLSLDNFMWNISVLNTPHFSTDNCRYKSESCMKETDDFCNIEKCNQDNCTIRVALILPNSSDYIVNLNEANEVLRLAVQDARKQQILNDKVRIIYRAYDDKCTQEYASIKVMRAAIDFCAHVIFGPICDYCLASVGRVAKYIGKYGTPVITPGGFSFDFTKTKSSCKDEFYMLVNSGPADFASYAEFFHLILDRYKWGKIALMYEKTEQNELSGDDGCQLLMKTIITELRQTPQLDFQDGDLVLTQMNYTEFFENIVGVKYGVILICTNQQKLRQMIMQAYKLKMMDKGEYIFFNFEMYNDAEKPIEPWFSYNDTLENNEIVKAAYKSMFTFTPLVHTDFDWVETQSKRGSIYIDGLYDGMMLYLQALNRTLVKKINLDEYSQDDVKGYEIMDNMIGVTYPGRYGLEKMNCNGQRINHFALVNVNATGQYEIIAKYDASTKTITQWDVKWPSGDDMPSDTPKCGYDMSLCPQINMVRILSLSLVSVFFIGIILIGGIAYRHFKFKREIYSMAWKINYDDIAFLPQRARISLQSTFSMRKASLYTLEGISIAGDLHGQEEFVIYKSQKATIKKYKNIKIDLSKELLRELKTMHDLSNENIVKFYGGCLEDPRHNCLLYEYCSKGTLYDVIHDETLILKELSFRVSLLIDIVRGMLYLHSSALKSHGTLTSTHCLVDNRFSVKICDYGLRILDSFSEDHKTEDESHHSYWKSKFTLDRSRASQGPEPTSSRYAAWRCVLFRYYNA</sequence>
<keyword evidence="9 14" id="KW-0472">Membrane</keyword>
<evidence type="ECO:0000256" key="13">
    <source>
        <dbReference type="ARBA" id="ARBA00023293"/>
    </source>
</evidence>